<evidence type="ECO:0000256" key="1">
    <source>
        <dbReference type="ARBA" id="ARBA00023015"/>
    </source>
</evidence>
<organism evidence="5 6">
    <name type="scientific">Lactobacillus helsingborgensis</name>
    <dbReference type="NCBI Taxonomy" id="1218494"/>
    <lineage>
        <taxon>Bacteria</taxon>
        <taxon>Bacillati</taxon>
        <taxon>Bacillota</taxon>
        <taxon>Bacilli</taxon>
        <taxon>Lactobacillales</taxon>
        <taxon>Lactobacillaceae</taxon>
        <taxon>Lactobacillus</taxon>
    </lineage>
</organism>
<dbReference type="Gene3D" id="3.40.1410.10">
    <property type="entry name" value="Chorismate lyase-like"/>
    <property type="match status" value="1"/>
</dbReference>
<dbReference type="Gene3D" id="1.10.10.10">
    <property type="entry name" value="Winged helix-like DNA-binding domain superfamily/Winged helix DNA-binding domain"/>
    <property type="match status" value="1"/>
</dbReference>
<protein>
    <submittedName>
        <fullName evidence="5">GntR family transcriptional regulator</fullName>
    </submittedName>
</protein>
<dbReference type="InterPro" id="IPR036390">
    <property type="entry name" value="WH_DNA-bd_sf"/>
</dbReference>
<dbReference type="EMBL" id="CP084389">
    <property type="protein sequence ID" value="UZX29726.1"/>
    <property type="molecule type" value="Genomic_DNA"/>
</dbReference>
<dbReference type="PRINTS" id="PR00035">
    <property type="entry name" value="HTHGNTR"/>
</dbReference>
<keyword evidence="1" id="KW-0805">Transcription regulation</keyword>
<evidence type="ECO:0000256" key="3">
    <source>
        <dbReference type="ARBA" id="ARBA00023163"/>
    </source>
</evidence>
<evidence type="ECO:0000256" key="2">
    <source>
        <dbReference type="ARBA" id="ARBA00023125"/>
    </source>
</evidence>
<evidence type="ECO:0000259" key="4">
    <source>
        <dbReference type="PROSITE" id="PS50949"/>
    </source>
</evidence>
<dbReference type="PANTHER" id="PTHR44846">
    <property type="entry name" value="MANNOSYL-D-GLYCERATE TRANSPORT/METABOLISM SYSTEM REPRESSOR MNGR-RELATED"/>
    <property type="match status" value="1"/>
</dbReference>
<dbReference type="InterPro" id="IPR028978">
    <property type="entry name" value="Chorismate_lyase_/UTRA_dom_sf"/>
</dbReference>
<dbReference type="SMART" id="SM00866">
    <property type="entry name" value="UTRA"/>
    <property type="match status" value="1"/>
</dbReference>
<accession>A0AA47B422</accession>
<evidence type="ECO:0000313" key="6">
    <source>
        <dbReference type="Proteomes" id="UP001164557"/>
    </source>
</evidence>
<dbReference type="RefSeq" id="WP_046326518.1">
    <property type="nucleotide sequence ID" value="NZ_CP084389.1"/>
</dbReference>
<dbReference type="Pfam" id="PF00392">
    <property type="entry name" value="GntR"/>
    <property type="match status" value="1"/>
</dbReference>
<evidence type="ECO:0000313" key="5">
    <source>
        <dbReference type="EMBL" id="UZX29726.1"/>
    </source>
</evidence>
<dbReference type="PANTHER" id="PTHR44846:SF1">
    <property type="entry name" value="MANNOSYL-D-GLYCERATE TRANSPORT_METABOLISM SYSTEM REPRESSOR MNGR-RELATED"/>
    <property type="match status" value="1"/>
</dbReference>
<dbReference type="CDD" id="cd07377">
    <property type="entry name" value="WHTH_GntR"/>
    <property type="match status" value="1"/>
</dbReference>
<dbReference type="InterPro" id="IPR036388">
    <property type="entry name" value="WH-like_DNA-bd_sf"/>
</dbReference>
<dbReference type="GO" id="GO:0003700">
    <property type="term" value="F:DNA-binding transcription factor activity"/>
    <property type="evidence" value="ECO:0007669"/>
    <property type="project" value="InterPro"/>
</dbReference>
<dbReference type="GO" id="GO:0003677">
    <property type="term" value="F:DNA binding"/>
    <property type="evidence" value="ECO:0007669"/>
    <property type="project" value="UniProtKB-KW"/>
</dbReference>
<gene>
    <name evidence="5" type="ORF">LDX53_00325</name>
</gene>
<dbReference type="AlphaFoldDB" id="A0AA47B422"/>
<name>A0AA47B422_9LACO</name>
<dbReference type="GO" id="GO:0045892">
    <property type="term" value="P:negative regulation of DNA-templated transcription"/>
    <property type="evidence" value="ECO:0007669"/>
    <property type="project" value="TreeGrafter"/>
</dbReference>
<reference evidence="5" key="1">
    <citation type="submission" date="2021-09" db="EMBL/GenBank/DDBJ databases">
        <title>Lactobacillus species from Apis mellifera, Switzerland.</title>
        <authorList>
            <person name="Pfister J."/>
            <person name="Brown A."/>
            <person name="Neumann P."/>
            <person name="Collaud A."/>
            <person name="Retschnig G."/>
            <person name="Perreten V."/>
        </authorList>
    </citation>
    <scope>NUCLEOTIDE SEQUENCE</scope>
    <source>
        <strain evidence="5">IBH002</strain>
    </source>
</reference>
<dbReference type="SUPFAM" id="SSF46785">
    <property type="entry name" value="Winged helix' DNA-binding domain"/>
    <property type="match status" value="1"/>
</dbReference>
<dbReference type="InterPro" id="IPR050679">
    <property type="entry name" value="Bact_HTH_transcr_reg"/>
</dbReference>
<dbReference type="Proteomes" id="UP001164557">
    <property type="component" value="Chromosome"/>
</dbReference>
<feature type="domain" description="HTH gntR-type" evidence="4">
    <location>
        <begin position="12"/>
        <end position="80"/>
    </location>
</feature>
<proteinExistence type="predicted"/>
<dbReference type="SUPFAM" id="SSF64288">
    <property type="entry name" value="Chorismate lyase-like"/>
    <property type="match status" value="1"/>
</dbReference>
<sequence length="246" mass="27724">MSNISIDNNSPISIYQQIANQIKTDINKKILTPGDKIPSEKWFVDNLGVARGTVRKAISLLVKEGTLEKVQGKGTFVTKPQISYPFAQELVSYAETMKAKNINFSTQVIEKKIVDPTKEIQKKLKIDKEQKVLYLVRLRSVEDTPAILTFNWISLDKCPEIAKVDFNNVALFAAIEKDAGIKIKYGIRNFSARNLNKKQAKIMELAPNDAALELNQVTFAANDEPIECSDALLRTDQYKVTSILYR</sequence>
<keyword evidence="3" id="KW-0804">Transcription</keyword>
<keyword evidence="2" id="KW-0238">DNA-binding</keyword>
<dbReference type="InterPro" id="IPR000524">
    <property type="entry name" value="Tscrpt_reg_HTH_GntR"/>
</dbReference>
<dbReference type="PROSITE" id="PS50949">
    <property type="entry name" value="HTH_GNTR"/>
    <property type="match status" value="1"/>
</dbReference>
<dbReference type="Pfam" id="PF07702">
    <property type="entry name" value="UTRA"/>
    <property type="match status" value="1"/>
</dbReference>
<dbReference type="InterPro" id="IPR011663">
    <property type="entry name" value="UTRA"/>
</dbReference>
<dbReference type="SMART" id="SM00345">
    <property type="entry name" value="HTH_GNTR"/>
    <property type="match status" value="1"/>
</dbReference>
<keyword evidence="6" id="KW-1185">Reference proteome</keyword>